<dbReference type="AlphaFoldDB" id="A0A3M7M324"/>
<evidence type="ECO:0000313" key="2">
    <source>
        <dbReference type="EMBL" id="RMZ68820.1"/>
    </source>
</evidence>
<feature type="region of interest" description="Disordered" evidence="1">
    <location>
        <begin position="106"/>
        <end position="143"/>
    </location>
</feature>
<gene>
    <name evidence="2" type="ORF">GMOD_00002682</name>
</gene>
<accession>A0A3M7M324</accession>
<protein>
    <submittedName>
        <fullName evidence="2">PAB-dependent poly(A)-specific ribonuclease subunit</fullName>
    </submittedName>
</protein>
<evidence type="ECO:0000256" key="1">
    <source>
        <dbReference type="SAM" id="MobiDB-lite"/>
    </source>
</evidence>
<feature type="region of interest" description="Disordered" evidence="1">
    <location>
        <begin position="466"/>
        <end position="511"/>
    </location>
</feature>
<keyword evidence="3" id="KW-1185">Reference proteome</keyword>
<organism evidence="2 3">
    <name type="scientific">Pyrenophora seminiperda CCB06</name>
    <dbReference type="NCBI Taxonomy" id="1302712"/>
    <lineage>
        <taxon>Eukaryota</taxon>
        <taxon>Fungi</taxon>
        <taxon>Dikarya</taxon>
        <taxon>Ascomycota</taxon>
        <taxon>Pezizomycotina</taxon>
        <taxon>Dothideomycetes</taxon>
        <taxon>Pleosporomycetidae</taxon>
        <taxon>Pleosporales</taxon>
        <taxon>Pleosporineae</taxon>
        <taxon>Pleosporaceae</taxon>
        <taxon>Pyrenophora</taxon>
    </lineage>
</organism>
<proteinExistence type="predicted"/>
<feature type="compositionally biased region" description="Polar residues" evidence="1">
    <location>
        <begin position="111"/>
        <end position="121"/>
    </location>
</feature>
<reference evidence="2 3" key="1">
    <citation type="journal article" date="2014" name="PLoS ONE">
        <title>De novo Genome Assembly of the Fungal Plant Pathogen Pyrenophora semeniperda.</title>
        <authorList>
            <person name="Soliai M.M."/>
            <person name="Meyer S.E."/>
            <person name="Udall J.A."/>
            <person name="Elzinga D.E."/>
            <person name="Hermansen R.A."/>
            <person name="Bodily P.M."/>
            <person name="Hart A.A."/>
            <person name="Coleman C.E."/>
        </authorList>
    </citation>
    <scope>NUCLEOTIDE SEQUENCE [LARGE SCALE GENOMIC DNA]</scope>
    <source>
        <strain evidence="2 3">CCB06</strain>
        <tissue evidence="2">Mycelium</tissue>
    </source>
</reference>
<name>A0A3M7M324_9PLEO</name>
<feature type="region of interest" description="Disordered" evidence="1">
    <location>
        <begin position="41"/>
        <end position="66"/>
    </location>
</feature>
<sequence>MTTTVYPTLAFTNTTFSTFSTLSLLTLIPPLLCSVQNNDELRSRQHSSGARPSPPPPTTSHQQPTTTLVTPTDVVAAPVVPGTDSPSSVIINVSGLSASNISINIGVRGQTPPQASPTERSPSPFRHPRRDRPYDDRYPARDVPQREEKIVNEIVDTVFNAAVDGTFEQTVQHPFPGEPIAGMTIWSPSMNEIVYESRREDYRVGQIVMTYLIAASSDPSLKYDEGNTPVRTSVGLLVGKWRPAVVVEVLERHCIVAEMGRRSNQLLDGLTVNGLLERVGVITNLHTGRVNIEDPRDEFVRSIFEPLRMSHYYQGVRPFEGNSVVQFFRLNSKGFDSTCCPVGELTEESTKRLLKLPALSRQLKKRGEFVYSALYMNQRIYANRSYQGYDYDGAIQRFRRDLKDLTAAQDEHEASSFASTANTPVTNAPAISAPLRKQPMSVPPFPHPPFPLPPLGVPPFGMPPFPAPPFPPPTGTTPPVISPVAAVQEQKRKREASPSDGSTNKRQANSE</sequence>
<dbReference type="Proteomes" id="UP000265663">
    <property type="component" value="Unassembled WGS sequence"/>
</dbReference>
<dbReference type="OrthoDB" id="10381872at2759"/>
<feature type="compositionally biased region" description="Pro residues" evidence="1">
    <location>
        <begin position="466"/>
        <end position="476"/>
    </location>
</feature>
<feature type="compositionally biased region" description="Basic and acidic residues" evidence="1">
    <location>
        <begin position="131"/>
        <end position="143"/>
    </location>
</feature>
<feature type="compositionally biased region" description="Polar residues" evidence="1">
    <location>
        <begin position="499"/>
        <end position="511"/>
    </location>
</feature>
<dbReference type="EMBL" id="KE747817">
    <property type="protein sequence ID" value="RMZ68820.1"/>
    <property type="molecule type" value="Genomic_DNA"/>
</dbReference>
<evidence type="ECO:0000313" key="3">
    <source>
        <dbReference type="Proteomes" id="UP000265663"/>
    </source>
</evidence>